<gene>
    <name evidence="1" type="ORF">LSH36_517g04000</name>
</gene>
<dbReference type="EMBL" id="JAODUP010000517">
    <property type="protein sequence ID" value="KAK2148088.1"/>
    <property type="molecule type" value="Genomic_DNA"/>
</dbReference>
<name>A0AAD9MXR5_9ANNE</name>
<proteinExistence type="predicted"/>
<dbReference type="Proteomes" id="UP001208570">
    <property type="component" value="Unassembled WGS sequence"/>
</dbReference>
<reference evidence="1" key="1">
    <citation type="journal article" date="2023" name="Mol. Biol. Evol.">
        <title>Third-Generation Sequencing Reveals the Adaptive Role of the Epigenome in Three Deep-Sea Polychaetes.</title>
        <authorList>
            <person name="Perez M."/>
            <person name="Aroh O."/>
            <person name="Sun Y."/>
            <person name="Lan Y."/>
            <person name="Juniper S.K."/>
            <person name="Young C.R."/>
            <person name="Angers B."/>
            <person name="Qian P.Y."/>
        </authorList>
    </citation>
    <scope>NUCLEOTIDE SEQUENCE</scope>
    <source>
        <strain evidence="1">P08H-3</strain>
    </source>
</reference>
<sequence length="75" mass="8404">MKTSTVGKPGVANKVENVSTVISVHQNLIRDRFIVGINEITLMTKLINSAVKDPSYISRNNCTYMHKRGEAWKAK</sequence>
<evidence type="ECO:0000313" key="1">
    <source>
        <dbReference type="EMBL" id="KAK2148088.1"/>
    </source>
</evidence>
<organism evidence="1 2">
    <name type="scientific">Paralvinella palmiformis</name>
    <dbReference type="NCBI Taxonomy" id="53620"/>
    <lineage>
        <taxon>Eukaryota</taxon>
        <taxon>Metazoa</taxon>
        <taxon>Spiralia</taxon>
        <taxon>Lophotrochozoa</taxon>
        <taxon>Annelida</taxon>
        <taxon>Polychaeta</taxon>
        <taxon>Sedentaria</taxon>
        <taxon>Canalipalpata</taxon>
        <taxon>Terebellida</taxon>
        <taxon>Terebelliformia</taxon>
        <taxon>Alvinellidae</taxon>
        <taxon>Paralvinella</taxon>
    </lineage>
</organism>
<evidence type="ECO:0000313" key="2">
    <source>
        <dbReference type="Proteomes" id="UP001208570"/>
    </source>
</evidence>
<dbReference type="AlphaFoldDB" id="A0AAD9MXR5"/>
<comment type="caution">
    <text evidence="1">The sequence shown here is derived from an EMBL/GenBank/DDBJ whole genome shotgun (WGS) entry which is preliminary data.</text>
</comment>
<protein>
    <submittedName>
        <fullName evidence="1">Uncharacterized protein</fullName>
    </submittedName>
</protein>
<keyword evidence="2" id="KW-1185">Reference proteome</keyword>
<accession>A0AAD9MXR5</accession>